<proteinExistence type="inferred from homology"/>
<feature type="signal peptide" evidence="4">
    <location>
        <begin position="1"/>
        <end position="23"/>
    </location>
</feature>
<dbReference type="InterPro" id="IPR030678">
    <property type="entry name" value="Peptide/Ni-bd"/>
</dbReference>
<evidence type="ECO:0000313" key="6">
    <source>
        <dbReference type="EMBL" id="TSA81739.1"/>
    </source>
</evidence>
<dbReference type="PANTHER" id="PTHR30290">
    <property type="entry name" value="PERIPLASMIC BINDING COMPONENT OF ABC TRANSPORTER"/>
    <property type="match status" value="1"/>
</dbReference>
<dbReference type="SUPFAM" id="SSF53850">
    <property type="entry name" value="Periplasmic binding protein-like II"/>
    <property type="match status" value="1"/>
</dbReference>
<evidence type="ECO:0000313" key="7">
    <source>
        <dbReference type="Proteomes" id="UP000316092"/>
    </source>
</evidence>
<dbReference type="Gene3D" id="3.10.105.10">
    <property type="entry name" value="Dipeptide-binding Protein, Domain 3"/>
    <property type="match status" value="1"/>
</dbReference>
<dbReference type="InterPro" id="IPR000914">
    <property type="entry name" value="SBP_5_dom"/>
</dbReference>
<organism evidence="6 7">
    <name type="scientific">Deinococcus detaillensis</name>
    <dbReference type="NCBI Taxonomy" id="2592048"/>
    <lineage>
        <taxon>Bacteria</taxon>
        <taxon>Thermotogati</taxon>
        <taxon>Deinococcota</taxon>
        <taxon>Deinococci</taxon>
        <taxon>Deinococcales</taxon>
        <taxon>Deinococcaceae</taxon>
        <taxon>Deinococcus</taxon>
    </lineage>
</organism>
<protein>
    <recommendedName>
        <fullName evidence="5">Solute-binding protein family 5 domain-containing protein</fullName>
    </recommendedName>
</protein>
<reference evidence="6 7" key="1">
    <citation type="submission" date="2019-07" db="EMBL/GenBank/DDBJ databases">
        <title>Deinococcus detaillus sp. nov., isolated from humus soil in Antarctica.</title>
        <authorList>
            <person name="Zhang K."/>
        </authorList>
    </citation>
    <scope>NUCLEOTIDE SEQUENCE [LARGE SCALE GENOMIC DNA]</scope>
    <source>
        <strain evidence="6 7">H1</strain>
    </source>
</reference>
<feature type="domain" description="Solute-binding protein family 5" evidence="5">
    <location>
        <begin position="97"/>
        <end position="484"/>
    </location>
</feature>
<dbReference type="Gene3D" id="3.40.190.10">
    <property type="entry name" value="Periplasmic binding protein-like II"/>
    <property type="match status" value="1"/>
</dbReference>
<evidence type="ECO:0000259" key="5">
    <source>
        <dbReference type="Pfam" id="PF00496"/>
    </source>
</evidence>
<dbReference type="PIRSF" id="PIRSF002741">
    <property type="entry name" value="MppA"/>
    <property type="match status" value="1"/>
</dbReference>
<sequence>MKNTKWMVMVLAMSAAAASLADAQSLVRSARFGGGGTAPIGGTFTYGLVGLPPTFNPFTVQSLTDAYIQYLWFPQLVQFNSASGQYECYACANFQQKGLELTFNLRKGMTWSDGKPITADDVLFSAQLHADVQVNSRQRTNFQQSGKPIKWSKVDGDTVKLTLNAKDAAVLELASWPIVPRHIWQPIFEKGGAAAVNAAYGVNTDPKSMVMAGPFLLDAYRPGEEIVLRKNPNYWVVDEKGNKLPYLDRVIGKNYADTEAWLAGYIAGQLDFFQPLTIDDVQGARQAISSNRLDANLKINITQTAITSTILCNFQNVDPFKAQLCRNLKFRKALSYLIDRDTIIKVGLGGLGKPLYGPISSGNTRWYTDSVYVEGKTKFSYDPAKAVQLLRELGFTKKNAQGLLVDGKGRTIKMNALVVSTEALQKLAAPIIIDDMKKVGIDASFTVADNGSVINPALRNFNADGTRNFDLSFTDFGGVSDPPTRRNLYNLNGVAHIWNLNRTGQSQPAKTESFELLLDKLVSSGLSAGDLASRKAIYDQFQTVAASNLPLVYLYTRGLHVSYKKRVVNTQDQLTDPVGAFQSSANGAVGEGINFLDTIGVRK</sequence>
<dbReference type="GO" id="GO:0015833">
    <property type="term" value="P:peptide transport"/>
    <property type="evidence" value="ECO:0007669"/>
    <property type="project" value="TreeGrafter"/>
</dbReference>
<dbReference type="OrthoDB" id="9796817at2"/>
<dbReference type="GO" id="GO:1904680">
    <property type="term" value="F:peptide transmembrane transporter activity"/>
    <property type="evidence" value="ECO:0007669"/>
    <property type="project" value="TreeGrafter"/>
</dbReference>
<evidence type="ECO:0000256" key="3">
    <source>
        <dbReference type="ARBA" id="ARBA00022729"/>
    </source>
</evidence>
<dbReference type="RefSeq" id="WP_143721607.1">
    <property type="nucleotide sequence ID" value="NZ_VKDB01000021.1"/>
</dbReference>
<dbReference type="InterPro" id="IPR039424">
    <property type="entry name" value="SBP_5"/>
</dbReference>
<dbReference type="GO" id="GO:0043190">
    <property type="term" value="C:ATP-binding cassette (ABC) transporter complex"/>
    <property type="evidence" value="ECO:0007669"/>
    <property type="project" value="InterPro"/>
</dbReference>
<dbReference type="GO" id="GO:0042597">
    <property type="term" value="C:periplasmic space"/>
    <property type="evidence" value="ECO:0007669"/>
    <property type="project" value="UniProtKB-ARBA"/>
</dbReference>
<evidence type="ECO:0000256" key="4">
    <source>
        <dbReference type="SAM" id="SignalP"/>
    </source>
</evidence>
<dbReference type="Proteomes" id="UP000316092">
    <property type="component" value="Unassembled WGS sequence"/>
</dbReference>
<evidence type="ECO:0000256" key="2">
    <source>
        <dbReference type="ARBA" id="ARBA00022448"/>
    </source>
</evidence>
<keyword evidence="2" id="KW-0813">Transport</keyword>
<dbReference type="Pfam" id="PF00496">
    <property type="entry name" value="SBP_bac_5"/>
    <property type="match status" value="1"/>
</dbReference>
<accession>A0A553UNE0</accession>
<keyword evidence="3 4" id="KW-0732">Signal</keyword>
<dbReference type="EMBL" id="VKDB01000021">
    <property type="protein sequence ID" value="TSA81739.1"/>
    <property type="molecule type" value="Genomic_DNA"/>
</dbReference>
<feature type="chain" id="PRO_5022055633" description="Solute-binding protein family 5 domain-containing protein" evidence="4">
    <location>
        <begin position="24"/>
        <end position="603"/>
    </location>
</feature>
<name>A0A553UNE0_9DEIO</name>
<dbReference type="PANTHER" id="PTHR30290:SF9">
    <property type="entry name" value="OLIGOPEPTIDE-BINDING PROTEIN APPA"/>
    <property type="match status" value="1"/>
</dbReference>
<dbReference type="AlphaFoldDB" id="A0A553UNE0"/>
<comment type="similarity">
    <text evidence="1">Belongs to the bacterial solute-binding protein 5 family.</text>
</comment>
<evidence type="ECO:0000256" key="1">
    <source>
        <dbReference type="ARBA" id="ARBA00005695"/>
    </source>
</evidence>
<gene>
    <name evidence="6" type="ORF">FNU79_14915</name>
</gene>
<keyword evidence="7" id="KW-1185">Reference proteome</keyword>
<comment type="caution">
    <text evidence="6">The sequence shown here is derived from an EMBL/GenBank/DDBJ whole genome shotgun (WGS) entry which is preliminary data.</text>
</comment>